<reference evidence="4" key="2">
    <citation type="submission" date="2015-10" db="EMBL/GenBank/DDBJ databases">
        <authorList>
            <person name="Gilbert D.G."/>
        </authorList>
    </citation>
    <scope>NUCLEOTIDE SEQUENCE</scope>
</reference>
<dbReference type="Pfam" id="PF00330">
    <property type="entry name" value="Aconitase"/>
    <property type="match status" value="1"/>
</dbReference>
<dbReference type="InterPro" id="IPR001030">
    <property type="entry name" value="Acoase/IPM_deHydtase_lsu_aba"/>
</dbReference>
<evidence type="ECO:0000256" key="2">
    <source>
        <dbReference type="ARBA" id="ARBA00023004"/>
    </source>
</evidence>
<dbReference type="PROSITE" id="PS01244">
    <property type="entry name" value="ACONITASE_2"/>
    <property type="match status" value="1"/>
</dbReference>
<dbReference type="PANTHER" id="PTHR43160">
    <property type="entry name" value="ACONITATE HYDRATASE B"/>
    <property type="match status" value="1"/>
</dbReference>
<keyword evidence="1" id="KW-0479">Metal-binding</keyword>
<keyword evidence="2" id="KW-0408">Iron</keyword>
<dbReference type="InterPro" id="IPR050926">
    <property type="entry name" value="Aconitase/IPM_isomerase"/>
</dbReference>
<evidence type="ECO:0000256" key="3">
    <source>
        <dbReference type="ARBA" id="ARBA00023014"/>
    </source>
</evidence>
<dbReference type="GO" id="GO:0051539">
    <property type="term" value="F:4 iron, 4 sulfur cluster binding"/>
    <property type="evidence" value="ECO:0007669"/>
    <property type="project" value="TreeGrafter"/>
</dbReference>
<dbReference type="SUPFAM" id="SSF53732">
    <property type="entry name" value="Aconitase iron-sulfur domain"/>
    <property type="match status" value="1"/>
</dbReference>
<dbReference type="Gene3D" id="3.30.499.10">
    <property type="entry name" value="Aconitase, domain 3"/>
    <property type="match status" value="1"/>
</dbReference>
<organism evidence="4">
    <name type="scientific">Daphnia magna</name>
    <dbReference type="NCBI Taxonomy" id="35525"/>
    <lineage>
        <taxon>Eukaryota</taxon>
        <taxon>Metazoa</taxon>
        <taxon>Ecdysozoa</taxon>
        <taxon>Arthropoda</taxon>
        <taxon>Crustacea</taxon>
        <taxon>Branchiopoda</taxon>
        <taxon>Diplostraca</taxon>
        <taxon>Cladocera</taxon>
        <taxon>Anomopoda</taxon>
        <taxon>Daphniidae</taxon>
        <taxon>Daphnia</taxon>
    </lineage>
</organism>
<dbReference type="InterPro" id="IPR018136">
    <property type="entry name" value="Aconitase_4Fe-4S_BS"/>
</dbReference>
<dbReference type="EMBL" id="GDIP01247432">
    <property type="protein sequence ID" value="JAI75969.1"/>
    <property type="molecule type" value="Transcribed_RNA"/>
</dbReference>
<name>A0A0P5X2Z6_9CRUS</name>
<protein>
    <submittedName>
        <fullName evidence="4">Uncharacterized protein</fullName>
    </submittedName>
</protein>
<dbReference type="GO" id="GO:0005739">
    <property type="term" value="C:mitochondrion"/>
    <property type="evidence" value="ECO:0007669"/>
    <property type="project" value="TreeGrafter"/>
</dbReference>
<proteinExistence type="predicted"/>
<dbReference type="InterPro" id="IPR036008">
    <property type="entry name" value="Aconitase_4Fe-4S_dom"/>
</dbReference>
<dbReference type="GO" id="GO:0006099">
    <property type="term" value="P:tricarboxylic acid cycle"/>
    <property type="evidence" value="ECO:0007669"/>
    <property type="project" value="TreeGrafter"/>
</dbReference>
<dbReference type="GO" id="GO:0046872">
    <property type="term" value="F:metal ion binding"/>
    <property type="evidence" value="ECO:0007669"/>
    <property type="project" value="UniProtKB-KW"/>
</dbReference>
<reference evidence="4" key="1">
    <citation type="submission" date="2015-10" db="EMBL/GenBank/DDBJ databases">
        <title>Daphnia magna gene sets from two clonal populations assembled and annotated with EvidentialGene.</title>
        <authorList>
            <person name="Gilbert D."/>
            <person name="Podicheti R."/>
            <person name="Orsini L."/>
            <person name="Colbourne J."/>
            <person name="Pfrender M."/>
        </authorList>
    </citation>
    <scope>NUCLEOTIDE SEQUENCE</scope>
</reference>
<sequence length="140" mass="15032">MVGISDWQLPNSSYEDMGRCASIAREALKHGLKAKSAFNITPGSEQILATIERDGIAETLRQFGGIVLANACGPCIGQGAAKTSKRPKKYNCQSYDRNFTARNDANPATHAFVTSPELTTALALAGTLDFDPRTSKLKGR</sequence>
<accession>A0A0P5X2Z6</accession>
<dbReference type="AlphaFoldDB" id="A0A0P5X2Z6"/>
<dbReference type="PANTHER" id="PTHR43160:SF3">
    <property type="entry name" value="ACONITATE HYDRATASE, MITOCHONDRIAL"/>
    <property type="match status" value="1"/>
</dbReference>
<keyword evidence="3" id="KW-0411">Iron-sulfur</keyword>
<evidence type="ECO:0000313" key="4">
    <source>
        <dbReference type="EMBL" id="JAI75969.1"/>
    </source>
</evidence>
<dbReference type="GO" id="GO:0003994">
    <property type="term" value="F:aconitate hydratase activity"/>
    <property type="evidence" value="ECO:0007669"/>
    <property type="project" value="TreeGrafter"/>
</dbReference>
<evidence type="ECO:0000256" key="1">
    <source>
        <dbReference type="ARBA" id="ARBA00022723"/>
    </source>
</evidence>
<dbReference type="GO" id="GO:0005829">
    <property type="term" value="C:cytosol"/>
    <property type="evidence" value="ECO:0007669"/>
    <property type="project" value="TreeGrafter"/>
</dbReference>
<dbReference type="InterPro" id="IPR015931">
    <property type="entry name" value="Acnase/IPM_dHydase_lsu_aba_1/3"/>
</dbReference>